<dbReference type="Proteomes" id="UP001320706">
    <property type="component" value="Unassembled WGS sequence"/>
</dbReference>
<organism evidence="1 2">
    <name type="scientific">Zalaria obscura</name>
    <dbReference type="NCBI Taxonomy" id="2024903"/>
    <lineage>
        <taxon>Eukaryota</taxon>
        <taxon>Fungi</taxon>
        <taxon>Dikarya</taxon>
        <taxon>Ascomycota</taxon>
        <taxon>Pezizomycotina</taxon>
        <taxon>Dothideomycetes</taxon>
        <taxon>Dothideomycetidae</taxon>
        <taxon>Dothideales</taxon>
        <taxon>Zalariaceae</taxon>
        <taxon>Zalaria</taxon>
    </lineage>
</organism>
<protein>
    <submittedName>
        <fullName evidence="1">Uncharacterized protein</fullName>
    </submittedName>
</protein>
<evidence type="ECO:0000313" key="2">
    <source>
        <dbReference type="Proteomes" id="UP001320706"/>
    </source>
</evidence>
<evidence type="ECO:0000313" key="1">
    <source>
        <dbReference type="EMBL" id="KAK8204307.1"/>
    </source>
</evidence>
<dbReference type="EMBL" id="JAMKPW020000028">
    <property type="protein sequence ID" value="KAK8204307.1"/>
    <property type="molecule type" value="Genomic_DNA"/>
</dbReference>
<name>A0ACC3SAJ5_9PEZI</name>
<comment type="caution">
    <text evidence="1">The sequence shown here is derived from an EMBL/GenBank/DDBJ whole genome shotgun (WGS) entry which is preliminary data.</text>
</comment>
<sequence length="254" mass="28665">MPPIARRPVVQRRSRGDDENRWQLNDAVLSRVARDASGDYIANLPTADDLTPPDLLVNALEASLFKFYIEHGGPWLDITSPSRHFSLTVPRLAISNPVLLSDETLLATLVILRHVEQYAEVPDDRGAHLMGAFSVIASQKALPPHDSLPGAALWTYMRQDLSRGNFITWLRCCWCSTTRHGRVTWTSYSSTPKSRWLEPRHELADAYGSREKEYATRIGRPVIREAADQDRGKLAPRVRRATDVMIHGSVALYR</sequence>
<keyword evidence="2" id="KW-1185">Reference proteome</keyword>
<accession>A0ACC3SAJ5</accession>
<reference evidence="1" key="1">
    <citation type="submission" date="2024-02" db="EMBL/GenBank/DDBJ databases">
        <title>Metagenome Assembled Genome of Zalaria obscura JY119.</title>
        <authorList>
            <person name="Vighnesh L."/>
            <person name="Jagadeeshwari U."/>
            <person name="Venkata Ramana C."/>
            <person name="Sasikala C."/>
        </authorList>
    </citation>
    <scope>NUCLEOTIDE SEQUENCE</scope>
    <source>
        <strain evidence="1">JY119</strain>
    </source>
</reference>
<gene>
    <name evidence="1" type="ORF">M8818_005152</name>
</gene>
<proteinExistence type="predicted"/>